<evidence type="ECO:0000256" key="2">
    <source>
        <dbReference type="ARBA" id="ARBA00022801"/>
    </source>
</evidence>
<dbReference type="PANTHER" id="PTHR46124">
    <property type="entry name" value="D-AMINOACYL-TRNA DEACYLASE"/>
    <property type="match status" value="1"/>
</dbReference>
<feature type="binding site" evidence="3">
    <location>
        <position position="11"/>
    </location>
    <ligand>
        <name>a divalent metal cation</name>
        <dbReference type="ChEBI" id="CHEBI:60240"/>
        <label>1</label>
    </ligand>
</feature>
<dbReference type="NCBIfam" id="TIGR00010">
    <property type="entry name" value="YchF/TatD family DNA exonuclease"/>
    <property type="match status" value="1"/>
</dbReference>
<dbReference type="GO" id="GO:0004536">
    <property type="term" value="F:DNA nuclease activity"/>
    <property type="evidence" value="ECO:0007669"/>
    <property type="project" value="InterPro"/>
</dbReference>
<evidence type="ECO:0000256" key="3">
    <source>
        <dbReference type="PIRSR" id="PIRSR005902-1"/>
    </source>
</evidence>
<evidence type="ECO:0000313" key="5">
    <source>
        <dbReference type="Proteomes" id="UP000034783"/>
    </source>
</evidence>
<dbReference type="InterPro" id="IPR001130">
    <property type="entry name" value="TatD-like"/>
</dbReference>
<dbReference type="Proteomes" id="UP000034783">
    <property type="component" value="Unassembled WGS sequence"/>
</dbReference>
<dbReference type="Pfam" id="PF01026">
    <property type="entry name" value="TatD_DNase"/>
    <property type="match status" value="1"/>
</dbReference>
<dbReference type="GO" id="GO:0016788">
    <property type="term" value="F:hydrolase activity, acting on ester bonds"/>
    <property type="evidence" value="ECO:0007669"/>
    <property type="project" value="InterPro"/>
</dbReference>
<feature type="binding site" evidence="3">
    <location>
        <position position="9"/>
    </location>
    <ligand>
        <name>a divalent metal cation</name>
        <dbReference type="ChEBI" id="CHEBI:60240"/>
        <label>1</label>
    </ligand>
</feature>
<evidence type="ECO:0000313" key="4">
    <source>
        <dbReference type="EMBL" id="KKT69951.1"/>
    </source>
</evidence>
<dbReference type="InterPro" id="IPR015991">
    <property type="entry name" value="TatD/YcfH-like"/>
</dbReference>
<dbReference type="InterPro" id="IPR032466">
    <property type="entry name" value="Metal_Hydrolase"/>
</dbReference>
<feature type="binding site" evidence="3">
    <location>
        <position position="161"/>
    </location>
    <ligand>
        <name>a divalent metal cation</name>
        <dbReference type="ChEBI" id="CHEBI:60240"/>
        <label>2</label>
    </ligand>
</feature>
<feature type="binding site" evidence="3">
    <location>
        <position position="211"/>
    </location>
    <ligand>
        <name>a divalent metal cation</name>
        <dbReference type="ChEBI" id="CHEBI:60240"/>
        <label>1</label>
    </ligand>
</feature>
<dbReference type="CDD" id="cd01310">
    <property type="entry name" value="TatD_DNAse"/>
    <property type="match status" value="1"/>
</dbReference>
<feature type="binding site" evidence="3">
    <location>
        <position position="97"/>
    </location>
    <ligand>
        <name>a divalent metal cation</name>
        <dbReference type="ChEBI" id="CHEBI:60240"/>
        <label>1</label>
    </ligand>
</feature>
<dbReference type="PATRIC" id="fig|1619116.3.peg.115"/>
<proteinExistence type="predicted"/>
<dbReference type="PANTHER" id="PTHR46124:SF2">
    <property type="entry name" value="D-AMINOACYL-TRNA DEACYLASE"/>
    <property type="match status" value="1"/>
</dbReference>
<evidence type="ECO:0000256" key="1">
    <source>
        <dbReference type="ARBA" id="ARBA00022723"/>
    </source>
</evidence>
<dbReference type="PIRSF" id="PIRSF005902">
    <property type="entry name" value="DNase_TatD"/>
    <property type="match status" value="1"/>
</dbReference>
<keyword evidence="1 3" id="KW-0479">Metal-binding</keyword>
<sequence length="268" mass="29879">MDINLIDSHAHLPHLTNKPTLETLLTGAKDWGVEKIINIGTDLKEHPKVLEVCTNYQNVYCGLGIYPNAERDKTLADIVTKLEATLQTNPKVVAVGECGIDNTGWSNQRPLSEQEELFEAQIVLAIKYKLPLIVHNRNGTESVINLLRAAGKNAPFNAVIHCFDADWATAKRFLDLGLYISFSGFITRTTKKYLTGVAQKVPQDMYLVETDSPYILPQSAQIEVSPNKNNEPKYVRIVAQSVAKARGTTLEEVAYQSYTNSCKFFALH</sequence>
<reference evidence="4 5" key="1">
    <citation type="journal article" date="2015" name="Nature">
        <title>rRNA introns, odd ribosomes, and small enigmatic genomes across a large radiation of phyla.</title>
        <authorList>
            <person name="Brown C.T."/>
            <person name="Hug L.A."/>
            <person name="Thomas B.C."/>
            <person name="Sharon I."/>
            <person name="Castelle C.J."/>
            <person name="Singh A."/>
            <person name="Wilkins M.J."/>
            <person name="Williams K.H."/>
            <person name="Banfield J.F."/>
        </authorList>
    </citation>
    <scope>NUCLEOTIDE SEQUENCE [LARGE SCALE GENOMIC DNA]</scope>
</reference>
<dbReference type="GO" id="GO:0005829">
    <property type="term" value="C:cytosol"/>
    <property type="evidence" value="ECO:0007669"/>
    <property type="project" value="TreeGrafter"/>
</dbReference>
<dbReference type="GO" id="GO:0046872">
    <property type="term" value="F:metal ion binding"/>
    <property type="evidence" value="ECO:0007669"/>
    <property type="project" value="UniProtKB-KW"/>
</dbReference>
<dbReference type="FunFam" id="3.20.20.140:FF:000005">
    <property type="entry name" value="TatD family hydrolase"/>
    <property type="match status" value="1"/>
</dbReference>
<accession>A0A0G1JE94</accession>
<keyword evidence="2 4" id="KW-0378">Hydrolase</keyword>
<comment type="caution">
    <text evidence="4">The sequence shown here is derived from an EMBL/GenBank/DDBJ whole genome shotgun (WGS) entry which is preliminary data.</text>
</comment>
<dbReference type="Gene3D" id="3.20.20.140">
    <property type="entry name" value="Metal-dependent hydrolases"/>
    <property type="match status" value="1"/>
</dbReference>
<name>A0A0G1JE94_UNCKA</name>
<dbReference type="SUPFAM" id="SSF51556">
    <property type="entry name" value="Metallo-dependent hydrolases"/>
    <property type="match status" value="1"/>
</dbReference>
<dbReference type="EMBL" id="LCJD01000007">
    <property type="protein sequence ID" value="KKT69951.1"/>
    <property type="molecule type" value="Genomic_DNA"/>
</dbReference>
<gene>
    <name evidence="4" type="ORF">UW65_C0007G0008</name>
</gene>
<organism evidence="4 5">
    <name type="scientific">candidate division WWE3 bacterium GW2011_GWB1_44_4</name>
    <dbReference type="NCBI Taxonomy" id="1619116"/>
    <lineage>
        <taxon>Bacteria</taxon>
        <taxon>Katanobacteria</taxon>
    </lineage>
</organism>
<protein>
    <submittedName>
        <fullName evidence="4">TatD family hydrolase</fullName>
    </submittedName>
</protein>
<dbReference type="AlphaFoldDB" id="A0A0G1JE94"/>
<feature type="binding site" evidence="3">
    <location>
        <position position="135"/>
    </location>
    <ligand>
        <name>a divalent metal cation</name>
        <dbReference type="ChEBI" id="CHEBI:60240"/>
        <label>2</label>
    </ligand>
</feature>